<dbReference type="OrthoDB" id="10266662at2759"/>
<keyword evidence="3" id="KW-0539">Nucleus</keyword>
<sequence length="984" mass="109833">MASFVRSPATARSPQLSQHQPPPRPSPAPPAINRFDLSSPSTLSLFLVPLVRSMEPPRCSPPRSCLCLPLLSSVADTTPSSSLPSQQWRLPLSSLHSTLGHDLEPLLLHSPLPAPRSSLLAFASFPSSTAACCDRPIYGADQKRRVDSVTDLIYRFDSVIYTHPPPSKINAYPSRCRLRRHLSNRPSPPCSVAQTEGRRLTPVRLRRPSSFSVLLSPRLPPSQSRMKVNGMSDYENSGKSSFGEEESLSSSRKKAKDHVKQLQRLQEKDPEFYEYLKEHDKELLEFNDEDIDDELGTDLEEDISSHVTVQKEHEPSGKVITTAMVDGWCIAIKENKNLGALRSLLRAFRIACHYGDDREDGSAPKFSIISSSVFNKIMVFVLNEMDAILRGLLNAPSSGGKKETVIDLMTTKLWKKYGSLMKLYLGNGLHILTQMTDEQMISFTLKRVKASAVFLAAFPRLLRKYIKVALHSWGTGRGALPVVSFLFLRDLCIRLGSDCLDACLKGVYKAYVLNCKLSKSISRSKLQHIQFLGNCVTELYGVEPPAAYQHAFVFIRQLAVILRSSLTEKGTKAVKDKKKGKKQQESNKSTKQQVQKAYQKVYDWQFIFCLEVWTCVICAYNSEADFGPLAYPLTQIISGVASLVPTVRYVPLRLRCIRMLNRIAAATDTFIPVSSLLLDMLKMKELNGPPSGGVGKAVNLLNMKQVDKTTMKTRAFQEACIYCLVEELAEHLALWSYSPAFFELSFIPLVWLRSFCKSTKADRLRREIKELIRQVEANCEFTNLRRTKIELSPSDHAIASFLKAEKECGDSPLSKFAANLRFRSQQRNDSLVESSVLVGAESSVFGSKIPELDDEDDGGDAEEGAAVFSSSWLPEKKSKEKKKSSKKRPRDDKHDVGADEDVVEDLILSSDDEGDDVDNGSAHSSSPPLEDGYQEVGQDSVKQNHKKQQLATSLDHGTRQEKSAAATGKRRKPRRKKAKKSVDP</sequence>
<proteinExistence type="inferred from homology"/>
<protein>
    <submittedName>
        <fullName evidence="5">Noc2p family</fullName>
    </submittedName>
</protein>
<comment type="subcellular location">
    <subcellularLocation>
        <location evidence="1">Nucleus</location>
    </subcellularLocation>
</comment>
<evidence type="ECO:0000256" key="2">
    <source>
        <dbReference type="ARBA" id="ARBA00005907"/>
    </source>
</evidence>
<comment type="similarity">
    <text evidence="2">Belongs to the NOC2 family.</text>
</comment>
<dbReference type="GO" id="GO:0005654">
    <property type="term" value="C:nucleoplasm"/>
    <property type="evidence" value="ECO:0007669"/>
    <property type="project" value="TreeGrafter"/>
</dbReference>
<dbReference type="AlphaFoldDB" id="A0A9E7JUP9"/>
<feature type="compositionally biased region" description="Pro residues" evidence="4">
    <location>
        <begin position="20"/>
        <end position="30"/>
    </location>
</feature>
<evidence type="ECO:0000256" key="1">
    <source>
        <dbReference type="ARBA" id="ARBA00004123"/>
    </source>
</evidence>
<dbReference type="Proteomes" id="UP001055439">
    <property type="component" value="Chromosome 3"/>
</dbReference>
<dbReference type="PANTHER" id="PTHR12687:SF4">
    <property type="entry name" value="NUCLEOLAR COMPLEX PROTEIN 2 HOMOLOG"/>
    <property type="match status" value="1"/>
</dbReference>
<dbReference type="GO" id="GO:0005730">
    <property type="term" value="C:nucleolus"/>
    <property type="evidence" value="ECO:0007669"/>
    <property type="project" value="TreeGrafter"/>
</dbReference>
<evidence type="ECO:0000256" key="4">
    <source>
        <dbReference type="SAM" id="MobiDB-lite"/>
    </source>
</evidence>
<dbReference type="EMBL" id="CP097505">
    <property type="protein sequence ID" value="URD94320.1"/>
    <property type="molecule type" value="Genomic_DNA"/>
</dbReference>
<evidence type="ECO:0000313" key="6">
    <source>
        <dbReference type="Proteomes" id="UP001055439"/>
    </source>
</evidence>
<feature type="compositionally biased region" description="Basic residues" evidence="4">
    <location>
        <begin position="968"/>
        <end position="984"/>
    </location>
</feature>
<gene>
    <name evidence="5" type="ORF">MUK42_00560</name>
</gene>
<evidence type="ECO:0000256" key="3">
    <source>
        <dbReference type="ARBA" id="ARBA00023242"/>
    </source>
</evidence>
<dbReference type="PANTHER" id="PTHR12687">
    <property type="entry name" value="NUCLEOLAR COMPLEX 2 AND RAD4-RELATED"/>
    <property type="match status" value="1"/>
</dbReference>
<keyword evidence="6" id="KW-1185">Reference proteome</keyword>
<name>A0A9E7JUP9_9LILI</name>
<feature type="region of interest" description="Disordered" evidence="4">
    <location>
        <begin position="867"/>
        <end position="984"/>
    </location>
</feature>
<evidence type="ECO:0000313" key="5">
    <source>
        <dbReference type="EMBL" id="URD94320.1"/>
    </source>
</evidence>
<feature type="region of interest" description="Disordered" evidence="4">
    <location>
        <begin position="1"/>
        <end position="34"/>
    </location>
</feature>
<accession>A0A9E7JUP9</accession>
<reference evidence="5" key="1">
    <citation type="submission" date="2022-05" db="EMBL/GenBank/DDBJ databases">
        <title>The Musa troglodytarum L. genome provides insights into the mechanism of non-climacteric behaviour and enrichment of carotenoids.</title>
        <authorList>
            <person name="Wang J."/>
        </authorList>
    </citation>
    <scope>NUCLEOTIDE SEQUENCE</scope>
    <source>
        <tissue evidence="5">Leaf</tissue>
    </source>
</reference>
<dbReference type="Pfam" id="PF03715">
    <property type="entry name" value="Noc2"/>
    <property type="match status" value="1"/>
</dbReference>
<organism evidence="5 6">
    <name type="scientific">Musa troglodytarum</name>
    <name type="common">fe'i banana</name>
    <dbReference type="NCBI Taxonomy" id="320322"/>
    <lineage>
        <taxon>Eukaryota</taxon>
        <taxon>Viridiplantae</taxon>
        <taxon>Streptophyta</taxon>
        <taxon>Embryophyta</taxon>
        <taxon>Tracheophyta</taxon>
        <taxon>Spermatophyta</taxon>
        <taxon>Magnoliopsida</taxon>
        <taxon>Liliopsida</taxon>
        <taxon>Zingiberales</taxon>
        <taxon>Musaceae</taxon>
        <taxon>Musa</taxon>
    </lineage>
</organism>
<feature type="compositionally biased region" description="Basic residues" evidence="4">
    <location>
        <begin position="879"/>
        <end position="888"/>
    </location>
</feature>
<dbReference type="GO" id="GO:0042273">
    <property type="term" value="P:ribosomal large subunit biogenesis"/>
    <property type="evidence" value="ECO:0007669"/>
    <property type="project" value="TreeGrafter"/>
</dbReference>
<feature type="region of interest" description="Disordered" evidence="4">
    <location>
        <begin position="214"/>
        <end position="258"/>
    </location>
</feature>
<feature type="compositionally biased region" description="Acidic residues" evidence="4">
    <location>
        <begin position="898"/>
        <end position="918"/>
    </location>
</feature>
<dbReference type="GO" id="GO:0030691">
    <property type="term" value="C:Noc2p-Noc3p complex"/>
    <property type="evidence" value="ECO:0007669"/>
    <property type="project" value="TreeGrafter"/>
</dbReference>
<dbReference type="InterPro" id="IPR005343">
    <property type="entry name" value="Noc2"/>
</dbReference>
<dbReference type="GO" id="GO:0030690">
    <property type="term" value="C:Noc1p-Noc2p complex"/>
    <property type="evidence" value="ECO:0007669"/>
    <property type="project" value="TreeGrafter"/>
</dbReference>